<evidence type="ECO:0008006" key="3">
    <source>
        <dbReference type="Google" id="ProtNLM"/>
    </source>
</evidence>
<accession>A0ABW3ZMP3</accession>
<proteinExistence type="predicted"/>
<protein>
    <recommendedName>
        <fullName evidence="3">Small CPxCG-related zinc finger protein</fullName>
    </recommendedName>
</protein>
<gene>
    <name evidence="1" type="ORF">ACFQ4E_17590</name>
</gene>
<dbReference type="RefSeq" id="WP_386805833.1">
    <property type="nucleotide sequence ID" value="NZ_JBHTMU010000042.1"/>
</dbReference>
<sequence>MGGIGQLDCVTHGRVAPAFVCRHLATARRDGRSPGVTWLRGETGHVNAWCEECDAVLDAHGGVWDDETEGHAGITMICEPCFDELKRTNAVKDLN</sequence>
<evidence type="ECO:0000313" key="1">
    <source>
        <dbReference type="EMBL" id="MFD1344248.1"/>
    </source>
</evidence>
<keyword evidence="2" id="KW-1185">Reference proteome</keyword>
<evidence type="ECO:0000313" key="2">
    <source>
        <dbReference type="Proteomes" id="UP001597135"/>
    </source>
</evidence>
<name>A0ABW3ZMP3_9RHOB</name>
<reference evidence="2" key="1">
    <citation type="journal article" date="2019" name="Int. J. Syst. Evol. Microbiol.">
        <title>The Global Catalogue of Microorganisms (GCM) 10K type strain sequencing project: providing services to taxonomists for standard genome sequencing and annotation.</title>
        <authorList>
            <consortium name="The Broad Institute Genomics Platform"/>
            <consortium name="The Broad Institute Genome Sequencing Center for Infectious Disease"/>
            <person name="Wu L."/>
            <person name="Ma J."/>
        </authorList>
    </citation>
    <scope>NUCLEOTIDE SEQUENCE [LARGE SCALE GENOMIC DNA]</scope>
    <source>
        <strain evidence="2">CCUG 62953</strain>
    </source>
</reference>
<dbReference type="EMBL" id="JBHTMU010000042">
    <property type="protein sequence ID" value="MFD1344248.1"/>
    <property type="molecule type" value="Genomic_DNA"/>
</dbReference>
<dbReference type="Proteomes" id="UP001597135">
    <property type="component" value="Unassembled WGS sequence"/>
</dbReference>
<comment type="caution">
    <text evidence="1">The sequence shown here is derived from an EMBL/GenBank/DDBJ whole genome shotgun (WGS) entry which is preliminary data.</text>
</comment>
<organism evidence="1 2">
    <name type="scientific">Litorisediminicola beolgyonensis</name>
    <dbReference type="NCBI Taxonomy" id="1173614"/>
    <lineage>
        <taxon>Bacteria</taxon>
        <taxon>Pseudomonadati</taxon>
        <taxon>Pseudomonadota</taxon>
        <taxon>Alphaproteobacteria</taxon>
        <taxon>Rhodobacterales</taxon>
        <taxon>Paracoccaceae</taxon>
        <taxon>Litorisediminicola</taxon>
    </lineage>
</organism>